<dbReference type="SUPFAM" id="SSF51735">
    <property type="entry name" value="NAD(P)-binding Rossmann-fold domains"/>
    <property type="match status" value="1"/>
</dbReference>
<dbReference type="AlphaFoldDB" id="A0A9P6R0L2"/>
<dbReference type="InterPro" id="IPR036291">
    <property type="entry name" value="NAD(P)-bd_dom_sf"/>
</dbReference>
<dbReference type="Proteomes" id="UP000738325">
    <property type="component" value="Unassembled WGS sequence"/>
</dbReference>
<protein>
    <recommendedName>
        <fullName evidence="4">NAD(P)-binding protein</fullName>
    </recommendedName>
</protein>
<keyword evidence="1" id="KW-0521">NADP</keyword>
<name>A0A9P6R0L2_9FUNG</name>
<evidence type="ECO:0008006" key="4">
    <source>
        <dbReference type="Google" id="ProtNLM"/>
    </source>
</evidence>
<dbReference type="PRINTS" id="PR00081">
    <property type="entry name" value="GDHRDH"/>
</dbReference>
<comment type="caution">
    <text evidence="2">The sequence shown here is derived from an EMBL/GenBank/DDBJ whole genome shotgun (WGS) entry which is preliminary data.</text>
</comment>
<dbReference type="Gene3D" id="3.40.50.720">
    <property type="entry name" value="NAD(P)-binding Rossmann-like Domain"/>
    <property type="match status" value="1"/>
</dbReference>
<evidence type="ECO:0000313" key="3">
    <source>
        <dbReference type="Proteomes" id="UP000738325"/>
    </source>
</evidence>
<dbReference type="OrthoDB" id="153074at2759"/>
<dbReference type="PANTHER" id="PTHR43975:SF2">
    <property type="entry name" value="EG:BACR7A4.14 PROTEIN-RELATED"/>
    <property type="match status" value="1"/>
</dbReference>
<gene>
    <name evidence="2" type="ORF">BGZ99_002305</name>
</gene>
<evidence type="ECO:0000256" key="1">
    <source>
        <dbReference type="ARBA" id="ARBA00022857"/>
    </source>
</evidence>
<sequence>MTSHRPTLIITGVSRGIGRTTAILAIEKLGANVIGIARSKENLQKLSQHIEDDLNLKDRFKFVVGDVTAESTSQEAVALALKSWSGKLDGLVLNAGVNDPIRSIANSNVEDWKRAFDVNVFSCMTTVKHALPALRESKGRVIFLSSGVIYLPIHAWGAYCTTKAALRMFADILAVEEPQLTTLSIMPGIVETDMGKHALENGAGHMLPEQLALFSAEKTENSMPVTEIEEPSHVIASVAISGSTSLNGKTLNWDAEEFKTHRK</sequence>
<keyword evidence="3" id="KW-1185">Reference proteome</keyword>
<dbReference type="PANTHER" id="PTHR43975">
    <property type="entry name" value="ZGC:101858"/>
    <property type="match status" value="1"/>
</dbReference>
<accession>A0A9P6R0L2</accession>
<evidence type="ECO:0000313" key="2">
    <source>
        <dbReference type="EMBL" id="KAG0304716.1"/>
    </source>
</evidence>
<dbReference type="InterPro" id="IPR020904">
    <property type="entry name" value="Sc_DH/Rdtase_CS"/>
</dbReference>
<proteinExistence type="predicted"/>
<dbReference type="EMBL" id="JAAAIP010001673">
    <property type="protein sequence ID" value="KAG0304716.1"/>
    <property type="molecule type" value="Genomic_DNA"/>
</dbReference>
<dbReference type="Pfam" id="PF00106">
    <property type="entry name" value="adh_short"/>
    <property type="match status" value="1"/>
</dbReference>
<dbReference type="PROSITE" id="PS00061">
    <property type="entry name" value="ADH_SHORT"/>
    <property type="match status" value="1"/>
</dbReference>
<reference evidence="2" key="1">
    <citation type="journal article" date="2020" name="Fungal Divers.">
        <title>Resolving the Mortierellaceae phylogeny through synthesis of multi-gene phylogenetics and phylogenomics.</title>
        <authorList>
            <person name="Vandepol N."/>
            <person name="Liber J."/>
            <person name="Desiro A."/>
            <person name="Na H."/>
            <person name="Kennedy M."/>
            <person name="Barry K."/>
            <person name="Grigoriev I.V."/>
            <person name="Miller A.N."/>
            <person name="O'Donnell K."/>
            <person name="Stajich J.E."/>
            <person name="Bonito G."/>
        </authorList>
    </citation>
    <scope>NUCLEOTIDE SEQUENCE</scope>
    <source>
        <strain evidence="2">REB-010B</strain>
    </source>
</reference>
<organism evidence="2 3">
    <name type="scientific">Dissophora globulifera</name>
    <dbReference type="NCBI Taxonomy" id="979702"/>
    <lineage>
        <taxon>Eukaryota</taxon>
        <taxon>Fungi</taxon>
        <taxon>Fungi incertae sedis</taxon>
        <taxon>Mucoromycota</taxon>
        <taxon>Mortierellomycotina</taxon>
        <taxon>Mortierellomycetes</taxon>
        <taxon>Mortierellales</taxon>
        <taxon>Mortierellaceae</taxon>
        <taxon>Dissophora</taxon>
    </lineage>
</organism>
<dbReference type="InterPro" id="IPR002347">
    <property type="entry name" value="SDR_fam"/>
</dbReference>